<feature type="domain" description="Vitamin K epoxide reductase" evidence="13">
    <location>
        <begin position="219"/>
        <end position="347"/>
    </location>
</feature>
<feature type="transmembrane region" description="Helical" evidence="11">
    <location>
        <begin position="266"/>
        <end position="287"/>
    </location>
</feature>
<keyword evidence="5 11" id="KW-1133">Transmembrane helix</keyword>
<keyword evidence="6" id="KW-0560">Oxidoreductase</keyword>
<evidence type="ECO:0000259" key="13">
    <source>
        <dbReference type="Pfam" id="PF07884"/>
    </source>
</evidence>
<feature type="compositionally biased region" description="Basic and acidic residues" evidence="10">
    <location>
        <begin position="1"/>
        <end position="16"/>
    </location>
</feature>
<dbReference type="CDD" id="cd12919">
    <property type="entry name" value="VKOR_2"/>
    <property type="match status" value="1"/>
</dbReference>
<feature type="transmembrane region" description="Helical" evidence="11">
    <location>
        <begin position="219"/>
        <end position="243"/>
    </location>
</feature>
<reference evidence="14 15" key="1">
    <citation type="submission" date="2019-02" db="EMBL/GenBank/DDBJ databases">
        <authorList>
            <person name="Goldberg S.R."/>
            <person name="Haltli B.A."/>
            <person name="Correa H."/>
            <person name="Russell K.G."/>
        </authorList>
    </citation>
    <scope>NUCLEOTIDE SEQUENCE [LARGE SCALE GENOMIC DNA]</scope>
    <source>
        <strain evidence="14 15">JCM 16186</strain>
    </source>
</reference>
<keyword evidence="4" id="KW-0874">Quinone</keyword>
<evidence type="ECO:0000256" key="4">
    <source>
        <dbReference type="ARBA" id="ARBA00022719"/>
    </source>
</evidence>
<keyword evidence="9" id="KW-0676">Redox-active center</keyword>
<evidence type="ECO:0000256" key="5">
    <source>
        <dbReference type="ARBA" id="ARBA00022989"/>
    </source>
</evidence>
<dbReference type="InterPro" id="IPR038354">
    <property type="entry name" value="VKOR_sf"/>
</dbReference>
<comment type="subcellular location">
    <subcellularLocation>
        <location evidence="1">Membrane</location>
        <topology evidence="1">Multi-pass membrane protein</topology>
    </subcellularLocation>
</comment>
<feature type="transmembrane region" description="Helical" evidence="11">
    <location>
        <begin position="299"/>
        <end position="320"/>
    </location>
</feature>
<evidence type="ECO:0000256" key="2">
    <source>
        <dbReference type="ARBA" id="ARBA00006214"/>
    </source>
</evidence>
<feature type="transmembrane region" description="Helical" evidence="11">
    <location>
        <begin position="171"/>
        <end position="198"/>
    </location>
</feature>
<feature type="transmembrane region" description="Helical" evidence="11">
    <location>
        <begin position="73"/>
        <end position="96"/>
    </location>
</feature>
<dbReference type="Pfam" id="PF07884">
    <property type="entry name" value="VKOR"/>
    <property type="match status" value="1"/>
</dbReference>
<feature type="compositionally biased region" description="Basic and acidic residues" evidence="10">
    <location>
        <begin position="40"/>
        <end position="61"/>
    </location>
</feature>
<feature type="region of interest" description="Disordered" evidence="10">
    <location>
        <begin position="1"/>
        <end position="61"/>
    </location>
</feature>
<evidence type="ECO:0000256" key="11">
    <source>
        <dbReference type="SAM" id="Phobius"/>
    </source>
</evidence>
<dbReference type="InterPro" id="IPR012932">
    <property type="entry name" value="VKOR"/>
</dbReference>
<feature type="transmembrane region" description="Helical" evidence="11">
    <location>
        <begin position="326"/>
        <end position="344"/>
    </location>
</feature>
<evidence type="ECO:0000256" key="3">
    <source>
        <dbReference type="ARBA" id="ARBA00022692"/>
    </source>
</evidence>
<evidence type="ECO:0000256" key="10">
    <source>
        <dbReference type="SAM" id="MobiDB-lite"/>
    </source>
</evidence>
<dbReference type="EMBL" id="SMLW01000424">
    <property type="protein sequence ID" value="MTI24516.1"/>
    <property type="molecule type" value="Genomic_DNA"/>
</dbReference>
<feature type="transmembrane region" description="Helical" evidence="11">
    <location>
        <begin position="489"/>
        <end position="507"/>
    </location>
</feature>
<evidence type="ECO:0000256" key="9">
    <source>
        <dbReference type="ARBA" id="ARBA00023284"/>
    </source>
</evidence>
<name>A0ABW9RKL9_9BACT</name>
<evidence type="ECO:0000256" key="1">
    <source>
        <dbReference type="ARBA" id="ARBA00004141"/>
    </source>
</evidence>
<evidence type="ECO:0000256" key="7">
    <source>
        <dbReference type="ARBA" id="ARBA00023136"/>
    </source>
</evidence>
<feature type="transmembrane region" description="Helical" evidence="11">
    <location>
        <begin position="412"/>
        <end position="433"/>
    </location>
</feature>
<organism evidence="14 15">
    <name type="scientific">Fulvivirga kasyanovii</name>
    <dbReference type="NCBI Taxonomy" id="396812"/>
    <lineage>
        <taxon>Bacteria</taxon>
        <taxon>Pseudomonadati</taxon>
        <taxon>Bacteroidota</taxon>
        <taxon>Cytophagia</taxon>
        <taxon>Cytophagales</taxon>
        <taxon>Fulvivirgaceae</taxon>
        <taxon>Fulvivirga</taxon>
    </lineage>
</organism>
<dbReference type="InterPro" id="IPR005530">
    <property type="entry name" value="SPW"/>
</dbReference>
<dbReference type="Proteomes" id="UP000798808">
    <property type="component" value="Unassembled WGS sequence"/>
</dbReference>
<dbReference type="Gene3D" id="1.20.1440.130">
    <property type="entry name" value="VKOR domain"/>
    <property type="match status" value="1"/>
</dbReference>
<gene>
    <name evidence="14" type="ORF">E1163_06105</name>
</gene>
<comment type="similarity">
    <text evidence="2">Belongs to the VKOR family.</text>
</comment>
<comment type="caution">
    <text evidence="14">The sequence shown here is derived from an EMBL/GenBank/DDBJ whole genome shotgun (WGS) entry which is preliminary data.</text>
</comment>
<proteinExistence type="inferred from homology"/>
<keyword evidence="15" id="KW-1185">Reference proteome</keyword>
<feature type="transmembrane region" description="Helical" evidence="11">
    <location>
        <begin position="467"/>
        <end position="483"/>
    </location>
</feature>
<keyword evidence="8" id="KW-1015">Disulfide bond</keyword>
<sequence length="523" mass="58943">MKEAEKNKNKNQKKDQGGGMGMRGVTRPMAEMQMKGKHKQDKDKSDKDKEEKDHKMSQEQREKMLHMHHMQTLWVYWMLVLLGVWMVLSPLTFSYGKATVDPSGGREVWLTLAERVAAMKWSDIISGILLIYFGWRSLTPNRPVSMWICCFIGVWLNMAPVIFWAPNAAAYINGTLVGALVIALTILIPGMPNMISYMKMGSQVPKGWSYNPSSWPQRWIMIVLGFAGWVVSRYLGAFQLGYIDHAWDPFFGDGSRKVLNSDMSHMWPISDGAFGALAYTFEFLMGWMGSPSRWRTMPWMVTLFGILVIPLGLVHIFLVISQPVVVGEWCTFCLLAAAIMLPMIPLEIDEVIAMGQHMVQAKRRGESMWTVFWKGGTPEEHNKDERSPKLMELPHKPLEVFKASIWGMSFPWTLVASTVIGLWLMFAPAAFGVSIETTAADINHLGGSLIIVTSVICMGEVLRRGRYFNILLGLIVAIAPWFTSDSNMMLNISSAIAGVLVIVLAFARGPKKETYGLWDQYVK</sequence>
<feature type="domain" description="SPW repeat-containing integral membrane" evidence="12">
    <location>
        <begin position="412"/>
        <end position="505"/>
    </location>
</feature>
<accession>A0ABW9RKL9</accession>
<evidence type="ECO:0000259" key="12">
    <source>
        <dbReference type="Pfam" id="PF03779"/>
    </source>
</evidence>
<dbReference type="Pfam" id="PF03779">
    <property type="entry name" value="SPW"/>
    <property type="match status" value="1"/>
</dbReference>
<evidence type="ECO:0000256" key="6">
    <source>
        <dbReference type="ARBA" id="ARBA00023002"/>
    </source>
</evidence>
<keyword evidence="3 11" id="KW-0812">Transmembrane</keyword>
<evidence type="ECO:0000313" key="15">
    <source>
        <dbReference type="Proteomes" id="UP000798808"/>
    </source>
</evidence>
<evidence type="ECO:0000313" key="14">
    <source>
        <dbReference type="EMBL" id="MTI24516.1"/>
    </source>
</evidence>
<protein>
    <submittedName>
        <fullName evidence="14">Vitamin K epoxide reductase family protein</fullName>
    </submittedName>
</protein>
<feature type="transmembrane region" description="Helical" evidence="11">
    <location>
        <begin position="147"/>
        <end position="165"/>
    </location>
</feature>
<keyword evidence="7 11" id="KW-0472">Membrane</keyword>
<dbReference type="RefSeq" id="WP_155170559.1">
    <property type="nucleotide sequence ID" value="NZ_BAAAFL010000049.1"/>
</dbReference>
<evidence type="ECO:0000256" key="8">
    <source>
        <dbReference type="ARBA" id="ARBA00023157"/>
    </source>
</evidence>